<reference evidence="1 2" key="1">
    <citation type="journal article" date="2019" name="Commun. Biol.">
        <title>The bagworm genome reveals a unique fibroin gene that provides high tensile strength.</title>
        <authorList>
            <person name="Kono N."/>
            <person name="Nakamura H."/>
            <person name="Ohtoshi R."/>
            <person name="Tomita M."/>
            <person name="Numata K."/>
            <person name="Arakawa K."/>
        </authorList>
    </citation>
    <scope>NUCLEOTIDE SEQUENCE [LARGE SCALE GENOMIC DNA]</scope>
</reference>
<accession>A0A4C1Z322</accession>
<gene>
    <name evidence="1" type="ORF">EVAR_41013_1</name>
</gene>
<sequence length="118" mass="12704">MRSSQLMDVHNSTGVINAFSVPLATADGHALCRVPPSKRKARPAVAWVAQPGAVVELSPKLDPYPTRPPLTASVLEERNRPATVSVTSYAETTFRCRPVQSRAVDTHMCRPAALGEAI</sequence>
<protein>
    <submittedName>
        <fullName evidence="1">Uncharacterized protein</fullName>
    </submittedName>
</protein>
<name>A0A4C1Z322_EUMVA</name>
<dbReference type="Proteomes" id="UP000299102">
    <property type="component" value="Unassembled WGS sequence"/>
</dbReference>
<dbReference type="EMBL" id="BGZK01001493">
    <property type="protein sequence ID" value="GBP81017.1"/>
    <property type="molecule type" value="Genomic_DNA"/>
</dbReference>
<evidence type="ECO:0000313" key="1">
    <source>
        <dbReference type="EMBL" id="GBP81017.1"/>
    </source>
</evidence>
<dbReference type="AlphaFoldDB" id="A0A4C1Z322"/>
<proteinExistence type="predicted"/>
<organism evidence="1 2">
    <name type="scientific">Eumeta variegata</name>
    <name type="common">Bagworm moth</name>
    <name type="synonym">Eumeta japonica</name>
    <dbReference type="NCBI Taxonomy" id="151549"/>
    <lineage>
        <taxon>Eukaryota</taxon>
        <taxon>Metazoa</taxon>
        <taxon>Ecdysozoa</taxon>
        <taxon>Arthropoda</taxon>
        <taxon>Hexapoda</taxon>
        <taxon>Insecta</taxon>
        <taxon>Pterygota</taxon>
        <taxon>Neoptera</taxon>
        <taxon>Endopterygota</taxon>
        <taxon>Lepidoptera</taxon>
        <taxon>Glossata</taxon>
        <taxon>Ditrysia</taxon>
        <taxon>Tineoidea</taxon>
        <taxon>Psychidae</taxon>
        <taxon>Oiketicinae</taxon>
        <taxon>Eumeta</taxon>
    </lineage>
</organism>
<comment type="caution">
    <text evidence="1">The sequence shown here is derived from an EMBL/GenBank/DDBJ whole genome shotgun (WGS) entry which is preliminary data.</text>
</comment>
<evidence type="ECO:0000313" key="2">
    <source>
        <dbReference type="Proteomes" id="UP000299102"/>
    </source>
</evidence>
<keyword evidence="2" id="KW-1185">Reference proteome</keyword>